<dbReference type="GO" id="GO:0016787">
    <property type="term" value="F:hydrolase activity"/>
    <property type="evidence" value="ECO:0007669"/>
    <property type="project" value="UniProtKB-KW"/>
</dbReference>
<dbReference type="PANTHER" id="PTHR48081">
    <property type="entry name" value="AB HYDROLASE SUPERFAMILY PROTEIN C4A8.06C"/>
    <property type="match status" value="1"/>
</dbReference>
<sequence>MILAIILFMAACLLVLGVSIWLLKEEIFTVHIPVPITHRVRFHILHYVFQLTLTLGNLLEKMKICSMPHFFRFIQDLVVPKNNYGVSVKNMHFGTIPVRLFQPKTASSGLRRGIIFYHGGGCVFGGLGAGLLPRLTLLDALASAPGFSSYQIIERPCFHLAIAHHHYITWYRKLPDHHHPSAFQDCLNATIHFLKDLKTYGVDPARLVVSGESIGAGAVAIITQVLLGRQDLPRFRAQVLIYPITQVVNFQLPSYQQNQNAPFLPRKFLMTCACKYLAIDLSWMDAMLKGTNIPPDYWKKYKKWLGSDNIPQRFKSQDLQPKFPGPFNETAYLETTRIFDLEASPLLADDKTIAQLPEAFLVSCEYDVLRDDCLLYKKRLEDQGVPVTWCHVEDGFHGCILLFDKGIFSFPCSHEVMNSTVSYIKGI</sequence>
<dbReference type="Pfam" id="PF07859">
    <property type="entry name" value="Abhydrolase_3"/>
    <property type="match status" value="2"/>
</dbReference>
<dbReference type="Proteomes" id="UP000710432">
    <property type="component" value="Unassembled WGS sequence"/>
</dbReference>
<gene>
    <name evidence="3" type="ORF">LTLLF_106465</name>
</gene>
<keyword evidence="1" id="KW-0378">Hydrolase</keyword>
<organism evidence="3 4">
    <name type="scientific">Microtus ochrogaster</name>
    <name type="common">Prairie vole</name>
    <dbReference type="NCBI Taxonomy" id="79684"/>
    <lineage>
        <taxon>Eukaryota</taxon>
        <taxon>Metazoa</taxon>
        <taxon>Chordata</taxon>
        <taxon>Craniata</taxon>
        <taxon>Vertebrata</taxon>
        <taxon>Euteleostomi</taxon>
        <taxon>Mammalia</taxon>
        <taxon>Eutheria</taxon>
        <taxon>Euarchontoglires</taxon>
        <taxon>Glires</taxon>
        <taxon>Rodentia</taxon>
        <taxon>Myomorpha</taxon>
        <taxon>Muroidea</taxon>
        <taxon>Cricetidae</taxon>
        <taxon>Arvicolinae</taxon>
        <taxon>Microtus</taxon>
    </lineage>
</organism>
<dbReference type="EMBL" id="JAATJU010026169">
    <property type="protein sequence ID" value="KAH0502147.1"/>
    <property type="molecule type" value="Genomic_DNA"/>
</dbReference>
<dbReference type="InterPro" id="IPR029058">
    <property type="entry name" value="AB_hydrolase_fold"/>
</dbReference>
<evidence type="ECO:0000259" key="2">
    <source>
        <dbReference type="Pfam" id="PF07859"/>
    </source>
</evidence>
<dbReference type="PANTHER" id="PTHR48081:SF32">
    <property type="entry name" value="ALPHA_BETA HYDROLASE FOLD-3 DOMAIN-CONTAINING PROTEIN"/>
    <property type="match status" value="1"/>
</dbReference>
<accession>A0A8J6KT39</accession>
<evidence type="ECO:0000313" key="4">
    <source>
        <dbReference type="Proteomes" id="UP000710432"/>
    </source>
</evidence>
<protein>
    <submittedName>
        <fullName evidence="3">Arylacetamide deacetylase-like 4</fullName>
    </submittedName>
</protein>
<dbReference type="Gene3D" id="3.40.50.1820">
    <property type="entry name" value="alpha/beta hydrolase"/>
    <property type="match status" value="1"/>
</dbReference>
<evidence type="ECO:0000313" key="3">
    <source>
        <dbReference type="EMBL" id="KAH0502147.1"/>
    </source>
</evidence>
<feature type="domain" description="Alpha/beta hydrolase fold-3" evidence="2">
    <location>
        <begin position="330"/>
        <end position="400"/>
    </location>
</feature>
<proteinExistence type="predicted"/>
<reference evidence="3" key="1">
    <citation type="submission" date="2020-03" db="EMBL/GenBank/DDBJ databases">
        <title>Studies in the Genomics of Life Span.</title>
        <authorList>
            <person name="Glass D."/>
        </authorList>
    </citation>
    <scope>NUCLEOTIDE SEQUENCE</scope>
    <source>
        <strain evidence="3">LTLLF</strain>
        <tissue evidence="3">Muscle</tissue>
    </source>
</reference>
<comment type="caution">
    <text evidence="3">The sequence shown here is derived from an EMBL/GenBank/DDBJ whole genome shotgun (WGS) entry which is preliminary data.</text>
</comment>
<dbReference type="AlphaFoldDB" id="A0A8J6KT39"/>
<feature type="domain" description="Alpha/beta hydrolase fold-3" evidence="2">
    <location>
        <begin position="171"/>
        <end position="286"/>
    </location>
</feature>
<dbReference type="InterPro" id="IPR013094">
    <property type="entry name" value="AB_hydrolase_3"/>
</dbReference>
<dbReference type="SUPFAM" id="SSF53474">
    <property type="entry name" value="alpha/beta-Hydrolases"/>
    <property type="match status" value="1"/>
</dbReference>
<name>A0A8J6KT39_MICOH</name>
<evidence type="ECO:0000256" key="1">
    <source>
        <dbReference type="ARBA" id="ARBA00022801"/>
    </source>
</evidence>
<dbReference type="InterPro" id="IPR050300">
    <property type="entry name" value="GDXG_lipolytic_enzyme"/>
</dbReference>